<keyword evidence="6" id="KW-0675">Receptor</keyword>
<keyword evidence="5 8" id="KW-0472">Membrane</keyword>
<dbReference type="EnsemblMetazoa" id="CPIJ016957-RA">
    <property type="protein sequence ID" value="CPIJ016957-PA"/>
    <property type="gene ID" value="CPIJ016957"/>
</dbReference>
<comment type="subcellular location">
    <subcellularLocation>
        <location evidence="1">Cell membrane</location>
        <topology evidence="1">Multi-pass membrane protein</topology>
    </subcellularLocation>
</comment>
<evidence type="ECO:0000256" key="2">
    <source>
        <dbReference type="ARBA" id="ARBA00022475"/>
    </source>
</evidence>
<evidence type="ECO:0008006" key="12">
    <source>
        <dbReference type="Google" id="ProtNLM"/>
    </source>
</evidence>
<dbReference type="PANTHER" id="PTHR42643:SF40">
    <property type="entry name" value="IONOTROPIC RECEPTOR 41A-RELATED"/>
    <property type="match status" value="1"/>
</dbReference>
<dbReference type="KEGG" id="cqu:CpipJ_CPIJ016957"/>
<evidence type="ECO:0000313" key="11">
    <source>
        <dbReference type="Proteomes" id="UP000002320"/>
    </source>
</evidence>
<dbReference type="InParanoid" id="B0XC71"/>
<dbReference type="OrthoDB" id="8182981at2759"/>
<dbReference type="VEuPathDB" id="VectorBase:CPIJ016957"/>
<dbReference type="HOGENOM" id="CLU_655972_0_0_1"/>
<evidence type="ECO:0000256" key="5">
    <source>
        <dbReference type="ARBA" id="ARBA00023136"/>
    </source>
</evidence>
<name>B0XC71_CULQU</name>
<proteinExistence type="predicted"/>
<accession>B0XC71</accession>
<dbReference type="eggNOG" id="ENOG502S0WT">
    <property type="taxonomic scope" value="Eukaryota"/>
</dbReference>
<reference evidence="10" key="2">
    <citation type="submission" date="2020-05" db="UniProtKB">
        <authorList>
            <consortium name="EnsemblMetazoa"/>
        </authorList>
    </citation>
    <scope>IDENTIFICATION</scope>
    <source>
        <strain evidence="10">JHB</strain>
    </source>
</reference>
<evidence type="ECO:0000256" key="1">
    <source>
        <dbReference type="ARBA" id="ARBA00004651"/>
    </source>
</evidence>
<dbReference type="EMBL" id="DS232677">
    <property type="protein sequence ID" value="EDS44677.1"/>
    <property type="molecule type" value="Genomic_DNA"/>
</dbReference>
<reference evidence="9" key="1">
    <citation type="submission" date="2007-03" db="EMBL/GenBank/DDBJ databases">
        <title>Annotation of Culex pipiens quinquefasciatus.</title>
        <authorList>
            <consortium name="The Broad Institute Genome Sequencing Platform"/>
            <person name="Atkinson P.W."/>
            <person name="Hemingway J."/>
            <person name="Christensen B.M."/>
            <person name="Higgs S."/>
            <person name="Kodira C."/>
            <person name="Hannick L."/>
            <person name="Megy K."/>
            <person name="O'Leary S."/>
            <person name="Pearson M."/>
            <person name="Haas B.J."/>
            <person name="Mauceli E."/>
            <person name="Wortman J.R."/>
            <person name="Lee N.H."/>
            <person name="Guigo R."/>
            <person name="Stanke M."/>
            <person name="Alvarado L."/>
            <person name="Amedeo P."/>
            <person name="Antoine C.H."/>
            <person name="Arensburger P."/>
            <person name="Bidwell S.L."/>
            <person name="Crawford M."/>
            <person name="Camaro F."/>
            <person name="Devon K."/>
            <person name="Engels R."/>
            <person name="Hammond M."/>
            <person name="Howarth C."/>
            <person name="Koehrsen M."/>
            <person name="Lawson D."/>
            <person name="Montgomery P."/>
            <person name="Nene V."/>
            <person name="Nusbaum C."/>
            <person name="Puiu D."/>
            <person name="Romero-Severson J."/>
            <person name="Severson D.W."/>
            <person name="Shumway M."/>
            <person name="Sisk P."/>
            <person name="Stolte C."/>
            <person name="Zeng Q."/>
            <person name="Eisenstadt E."/>
            <person name="Fraser-Liggett C."/>
            <person name="Strausberg R."/>
            <person name="Galagan J."/>
            <person name="Birren B."/>
            <person name="Collins F.H."/>
        </authorList>
    </citation>
    <scope>NUCLEOTIDE SEQUENCE [LARGE SCALE GENOMIC DNA]</scope>
    <source>
        <strain evidence="9">JHB</strain>
    </source>
</reference>
<feature type="transmembrane region" description="Helical" evidence="8">
    <location>
        <begin position="252"/>
        <end position="273"/>
    </location>
</feature>
<dbReference type="VEuPathDB" id="VectorBase:CQUJHB020361"/>
<dbReference type="Gene3D" id="1.10.287.70">
    <property type="match status" value="1"/>
</dbReference>
<dbReference type="Proteomes" id="UP000002320">
    <property type="component" value="Unassembled WGS sequence"/>
</dbReference>
<feature type="transmembrane region" description="Helical" evidence="8">
    <location>
        <begin position="194"/>
        <end position="212"/>
    </location>
</feature>
<dbReference type="VEuPathDB" id="VectorBase:CQUJHB001753"/>
<evidence type="ECO:0000256" key="7">
    <source>
        <dbReference type="ARBA" id="ARBA00023180"/>
    </source>
</evidence>
<keyword evidence="3 8" id="KW-0812">Transmembrane</keyword>
<keyword evidence="2" id="KW-1003">Cell membrane</keyword>
<dbReference type="PANTHER" id="PTHR42643">
    <property type="entry name" value="IONOTROPIC RECEPTOR 20A-RELATED"/>
    <property type="match status" value="1"/>
</dbReference>
<protein>
    <recommendedName>
        <fullName evidence="12">Ionotropic glutamate receptor C-terminal domain-containing protein</fullName>
    </recommendedName>
</protein>
<evidence type="ECO:0000256" key="8">
    <source>
        <dbReference type="SAM" id="Phobius"/>
    </source>
</evidence>
<keyword evidence="11" id="KW-1185">Reference proteome</keyword>
<sequence length="419" mass="47425">MYNAGLAAVMTIPQYGISIDTTYDLATSGLPWGGTAIAWIFAIWKATEEYLKVIVNNYQVVEQETLVKNAKSGNFGFVGERTEFGHFVPVDYLDEESSQMLRLLKDDLSWETCVALVSKTCPFKPRLDELIMNIRQSGVQFYWELMTPEQANARYDKDYSEEDIPVQLDGHESLILVEFCQRHNCSIEAYPEHLWIAVMVAFAVGAVSVWLVEKNRLKLVPAGSEQPKSFSDSVLTIIGFFMEQNASMRNDLAACVFLYTSLLFAGFMVSNLYGAGLSSVMTIPQYEGSIDTPEALADSGMLWGADSLVWINSLIAGTEPYQQTLVKNYRVMDLEQLVQRAKTREFGFVGERTEFGHFGPTDFLDKETSRQKKLLANDILWQSCTAFVSKTCPFKPRLNDLIMNIRQSGIQYYWELRVS</sequence>
<evidence type="ECO:0000256" key="3">
    <source>
        <dbReference type="ARBA" id="ARBA00022692"/>
    </source>
</evidence>
<keyword evidence="7" id="KW-0325">Glycoprotein</keyword>
<dbReference type="InterPro" id="IPR052192">
    <property type="entry name" value="Insect_Ionotropic_Sensory_Rcpt"/>
</dbReference>
<evidence type="ECO:0000256" key="4">
    <source>
        <dbReference type="ARBA" id="ARBA00022989"/>
    </source>
</evidence>
<evidence type="ECO:0000313" key="9">
    <source>
        <dbReference type="EMBL" id="EDS44677.1"/>
    </source>
</evidence>
<evidence type="ECO:0000313" key="10">
    <source>
        <dbReference type="EnsemblMetazoa" id="CPIJ016957-PA"/>
    </source>
</evidence>
<dbReference type="GO" id="GO:0005886">
    <property type="term" value="C:plasma membrane"/>
    <property type="evidence" value="ECO:0007669"/>
    <property type="project" value="UniProtKB-SubCell"/>
</dbReference>
<evidence type="ECO:0000256" key="6">
    <source>
        <dbReference type="ARBA" id="ARBA00023170"/>
    </source>
</evidence>
<keyword evidence="4 8" id="KW-1133">Transmembrane helix</keyword>
<organism>
    <name type="scientific">Culex quinquefasciatus</name>
    <name type="common">Southern house mosquito</name>
    <name type="synonym">Culex pungens</name>
    <dbReference type="NCBI Taxonomy" id="7176"/>
    <lineage>
        <taxon>Eukaryota</taxon>
        <taxon>Metazoa</taxon>
        <taxon>Ecdysozoa</taxon>
        <taxon>Arthropoda</taxon>
        <taxon>Hexapoda</taxon>
        <taxon>Insecta</taxon>
        <taxon>Pterygota</taxon>
        <taxon>Neoptera</taxon>
        <taxon>Endopterygota</taxon>
        <taxon>Diptera</taxon>
        <taxon>Nematocera</taxon>
        <taxon>Culicoidea</taxon>
        <taxon>Culicidae</taxon>
        <taxon>Culicinae</taxon>
        <taxon>Culicini</taxon>
        <taxon>Culex</taxon>
        <taxon>Culex</taxon>
    </lineage>
</organism>
<dbReference type="AlphaFoldDB" id="B0XC71"/>
<gene>
    <name evidence="10" type="primary">6050679</name>
    <name evidence="9" type="ORF">CpipJ_CPIJ016957</name>
</gene>